<dbReference type="InterPro" id="IPR000772">
    <property type="entry name" value="Ricin_B_lectin"/>
</dbReference>
<evidence type="ECO:0000256" key="5">
    <source>
        <dbReference type="ARBA" id="ARBA00023295"/>
    </source>
</evidence>
<feature type="compositionally biased region" description="Low complexity" evidence="6">
    <location>
        <begin position="181"/>
        <end position="198"/>
    </location>
</feature>
<dbReference type="SUPFAM" id="SSF75005">
    <property type="entry name" value="Arabinanase/levansucrase/invertase"/>
    <property type="match status" value="1"/>
</dbReference>
<accession>W6S6A5</accession>
<comment type="similarity">
    <text evidence="1">Belongs to the glycosyl hydrolase 43 family.</text>
</comment>
<dbReference type="KEGG" id="clt:CM240_2770"/>
<dbReference type="Gene3D" id="2.80.10.50">
    <property type="match status" value="2"/>
</dbReference>
<dbReference type="Gene3D" id="2.60.120.260">
    <property type="entry name" value="Galactose-binding domain-like"/>
    <property type="match status" value="1"/>
</dbReference>
<evidence type="ECO:0000313" key="9">
    <source>
        <dbReference type="Proteomes" id="UP000019426"/>
    </source>
</evidence>
<evidence type="ECO:0000256" key="6">
    <source>
        <dbReference type="SAM" id="MobiDB-lite"/>
    </source>
</evidence>
<dbReference type="EMBL" id="HG917869">
    <property type="protein sequence ID" value="CDM69887.1"/>
    <property type="molecule type" value="Genomic_DNA"/>
</dbReference>
<dbReference type="eggNOG" id="COG3507">
    <property type="taxonomic scope" value="Bacteria"/>
</dbReference>
<dbReference type="Proteomes" id="UP000019426">
    <property type="component" value="Chromosome M2/40_rep2"/>
</dbReference>
<dbReference type="HOGENOM" id="CLU_399936_0_0_9"/>
<dbReference type="Gene3D" id="2.115.10.20">
    <property type="entry name" value="Glycosyl hydrolase domain, family 43"/>
    <property type="match status" value="1"/>
</dbReference>
<evidence type="ECO:0000313" key="8">
    <source>
        <dbReference type="EMBL" id="CDM69887.1"/>
    </source>
</evidence>
<dbReference type="eggNOG" id="COG5520">
    <property type="taxonomic scope" value="Bacteria"/>
</dbReference>
<dbReference type="CDD" id="cd09003">
    <property type="entry name" value="GH43_XynD-like"/>
    <property type="match status" value="1"/>
</dbReference>
<dbReference type="Pfam" id="PF04616">
    <property type="entry name" value="Glyco_hydro_43"/>
    <property type="match status" value="1"/>
</dbReference>
<dbReference type="OrthoDB" id="9801455at2"/>
<dbReference type="GO" id="GO:0004553">
    <property type="term" value="F:hydrolase activity, hydrolyzing O-glycosyl compounds"/>
    <property type="evidence" value="ECO:0007669"/>
    <property type="project" value="InterPro"/>
</dbReference>
<name>W6S6A5_9CLOT</name>
<dbReference type="InterPro" id="IPR006710">
    <property type="entry name" value="Glyco_hydro_43"/>
</dbReference>
<dbReference type="AlphaFoldDB" id="W6S6A5"/>
<feature type="domain" description="Ricin B lectin" evidence="7">
    <location>
        <begin position="37"/>
        <end position="177"/>
    </location>
</feature>
<keyword evidence="3" id="KW-0378">Hydrolase</keyword>
<reference evidence="8 9" key="1">
    <citation type="submission" date="2013-11" db="EMBL/GenBank/DDBJ databases">
        <title>Complete genome sequence of Clostridum sp. M2/40.</title>
        <authorList>
            <person name="Wibberg D."/>
            <person name="Puehler A."/>
            <person name="Schlueter A."/>
        </authorList>
    </citation>
    <scope>NUCLEOTIDE SEQUENCE [LARGE SCALE GENOMIC DNA]</scope>
    <source>
        <strain evidence="9">M2/40</strain>
    </source>
</reference>
<dbReference type="STRING" id="1216932.CM240_2770"/>
<dbReference type="InterPro" id="IPR035992">
    <property type="entry name" value="Ricin_B-like_lectins"/>
</dbReference>
<keyword evidence="4" id="KW-0119">Carbohydrate metabolism</keyword>
<dbReference type="InterPro" id="IPR052176">
    <property type="entry name" value="Glycosyl_Hydrlase_43_Enz"/>
</dbReference>
<dbReference type="PANTHER" id="PTHR43772">
    <property type="entry name" value="ENDO-1,4-BETA-XYLANASE"/>
    <property type="match status" value="1"/>
</dbReference>
<sequence length="688" mass="75153">MKKIIISIFCVLCMLIGLLDGIPDIVMAVSSKTLDDGWYYIKNVNAQKYLQVKDNKGKNSQNVELGKGSGVKGQKWYLKNVGNGYVTLKSDLGNYMLDVECGENKDGANIQIYDGYSGKSQQFTIDTTSSKGVYTIATKSSNGKRVLDAERKGTADGTNVLQWKYGKDKKNQQWKFEAIKSNSSDNTTNDNTTSNSSNKLGSIEVYVDKANSSSNKIVTVPVTGSGFKTSNTEDPFTPTTTQNKDTSSLKLTKSFKEFNGTLGGNPLITQSFAADPTCVEYNGRLYVYGTGDKITFDSNGKAKNNSYSTHTLKVISSEDLVNWRDEGEIDVKSVTGWANNAWAPSIAKKKINGSYKFFLYFANGANGIGVLTADSPTGPWKSPRSSELISRSTPGCSGSEVPWLFDPAVLVDDDGTGYLYFGGGTDGKDKNNPGTARVVKLGSDMISLAGNPVKMSPASLFEDSEINKIGDTYYYTYCTNFSTTTTNKGAIYLMTSKNPMTGWQQKGEVFASTGSQFNGLGGNNHHKIFEFKGKYYILYHTVVLEKAAYNSTAGYRSLQIDELTVNTSNKTMSAKGTYKGITNSVSNLNGRQYTNASTMAWNGGLKTKYSNSQKSMVIDSIHTGDWLGVKSVDFGSNVKKLTVTLASDSNEDSYKKVEVTLNKSVSNVHDLYFVFRGEGYHVAGWQFS</sequence>
<organism evidence="8 9">
    <name type="scientific">Clostridium bornimense</name>
    <dbReference type="NCBI Taxonomy" id="1216932"/>
    <lineage>
        <taxon>Bacteria</taxon>
        <taxon>Bacillati</taxon>
        <taxon>Bacillota</taxon>
        <taxon>Clostridia</taxon>
        <taxon>Eubacteriales</taxon>
        <taxon>Clostridiaceae</taxon>
        <taxon>Clostridium</taxon>
    </lineage>
</organism>
<dbReference type="SUPFAM" id="SSF50370">
    <property type="entry name" value="Ricin B-like lectins"/>
    <property type="match status" value="1"/>
</dbReference>
<keyword evidence="2" id="KW-0858">Xylan degradation</keyword>
<dbReference type="PANTHER" id="PTHR43772:SF2">
    <property type="entry name" value="PUTATIVE (AFU_ORTHOLOGUE AFUA_2G04480)-RELATED"/>
    <property type="match status" value="1"/>
</dbReference>
<keyword evidence="2" id="KW-0624">Polysaccharide degradation</keyword>
<protein>
    <recommendedName>
        <fullName evidence="7">Ricin B lectin domain-containing protein</fullName>
    </recommendedName>
</protein>
<dbReference type="PATRIC" id="fig|1216932.3.peg.2733"/>
<evidence type="ECO:0000256" key="2">
    <source>
        <dbReference type="ARBA" id="ARBA00022651"/>
    </source>
</evidence>
<evidence type="ECO:0000256" key="4">
    <source>
        <dbReference type="ARBA" id="ARBA00023277"/>
    </source>
</evidence>
<dbReference type="PROSITE" id="PS50231">
    <property type="entry name" value="RICIN_B_LECTIN"/>
    <property type="match status" value="1"/>
</dbReference>
<dbReference type="RefSeq" id="WP_051483865.1">
    <property type="nucleotide sequence ID" value="NZ_HG917869.1"/>
</dbReference>
<dbReference type="Pfam" id="PF14200">
    <property type="entry name" value="RicinB_lectin_2"/>
    <property type="match status" value="2"/>
</dbReference>
<keyword evidence="9" id="KW-1185">Reference proteome</keyword>
<gene>
    <name evidence="8" type="ORF">CM240_2770</name>
</gene>
<feature type="region of interest" description="Disordered" evidence="6">
    <location>
        <begin position="178"/>
        <end position="198"/>
    </location>
</feature>
<evidence type="ECO:0000256" key="1">
    <source>
        <dbReference type="ARBA" id="ARBA00009865"/>
    </source>
</evidence>
<dbReference type="GO" id="GO:0045493">
    <property type="term" value="P:xylan catabolic process"/>
    <property type="evidence" value="ECO:0007669"/>
    <property type="project" value="UniProtKB-KW"/>
</dbReference>
<dbReference type="CDD" id="cd04084">
    <property type="entry name" value="CBM6_xylanase-like"/>
    <property type="match status" value="1"/>
</dbReference>
<evidence type="ECO:0000259" key="7">
    <source>
        <dbReference type="SMART" id="SM00458"/>
    </source>
</evidence>
<dbReference type="SMART" id="SM00458">
    <property type="entry name" value="RICIN"/>
    <property type="match status" value="1"/>
</dbReference>
<dbReference type="InterPro" id="IPR023296">
    <property type="entry name" value="Glyco_hydro_beta-prop_sf"/>
</dbReference>
<evidence type="ECO:0000256" key="3">
    <source>
        <dbReference type="ARBA" id="ARBA00022801"/>
    </source>
</evidence>
<dbReference type="CDD" id="cd00161">
    <property type="entry name" value="beta-trefoil_Ricin-like"/>
    <property type="match status" value="1"/>
</dbReference>
<proteinExistence type="inferred from homology"/>
<keyword evidence="5" id="KW-0326">Glycosidase</keyword>